<dbReference type="SUPFAM" id="SSF141072">
    <property type="entry name" value="CalX-like"/>
    <property type="match status" value="1"/>
</dbReference>
<evidence type="ECO:0000256" key="4">
    <source>
        <dbReference type="SAM" id="SignalP"/>
    </source>
</evidence>
<dbReference type="RefSeq" id="WP_072303436.1">
    <property type="nucleotide sequence ID" value="NZ_FPIY01000002.1"/>
</dbReference>
<dbReference type="Pfam" id="PF01345">
    <property type="entry name" value="DUF11"/>
    <property type="match status" value="2"/>
</dbReference>
<gene>
    <name evidence="8" type="ORF">SAMN05660313_01795</name>
</gene>
<evidence type="ECO:0000313" key="9">
    <source>
        <dbReference type="Proteomes" id="UP000183257"/>
    </source>
</evidence>
<dbReference type="EMBL" id="FPIY01000002">
    <property type="protein sequence ID" value="SFW45555.1"/>
    <property type="molecule type" value="Genomic_DNA"/>
</dbReference>
<dbReference type="AlphaFoldDB" id="A0A1K1PDL4"/>
<dbReference type="Pfam" id="PF19081">
    <property type="entry name" value="Ig_7"/>
    <property type="match status" value="1"/>
</dbReference>
<feature type="chain" id="PRO_5012114380" evidence="4">
    <location>
        <begin position="37"/>
        <end position="751"/>
    </location>
</feature>
<reference evidence="9" key="1">
    <citation type="submission" date="2016-11" db="EMBL/GenBank/DDBJ databases">
        <authorList>
            <person name="Varghese N."/>
            <person name="Submissions S."/>
        </authorList>
    </citation>
    <scope>NUCLEOTIDE SEQUENCE [LARGE SCALE GENOMIC DNA]</scope>
    <source>
        <strain evidence="9">DSM 24786</strain>
    </source>
</reference>
<protein>
    <submittedName>
        <fullName evidence="8">Conserved repeat domain-containing protein/gliding motility-associated C-terminal domain-containing protein</fullName>
    </submittedName>
</protein>
<feature type="domain" description="Ig-like" evidence="7">
    <location>
        <begin position="246"/>
        <end position="316"/>
    </location>
</feature>
<dbReference type="Proteomes" id="UP000183257">
    <property type="component" value="Unassembled WGS sequence"/>
</dbReference>
<dbReference type="InterPro" id="IPR044023">
    <property type="entry name" value="Ig_7"/>
</dbReference>
<dbReference type="Gene3D" id="2.60.40.2030">
    <property type="match status" value="1"/>
</dbReference>
<dbReference type="STRING" id="76595.SAMN05660313_01795"/>
<dbReference type="GO" id="GO:0007154">
    <property type="term" value="P:cell communication"/>
    <property type="evidence" value="ECO:0007669"/>
    <property type="project" value="InterPro"/>
</dbReference>
<evidence type="ECO:0000256" key="2">
    <source>
        <dbReference type="ARBA" id="ARBA00022737"/>
    </source>
</evidence>
<evidence type="ECO:0000256" key="1">
    <source>
        <dbReference type="ARBA" id="ARBA00022729"/>
    </source>
</evidence>
<keyword evidence="2" id="KW-0677">Repeat</keyword>
<name>A0A1K1PDL4_9FLAO</name>
<dbReference type="InterPro" id="IPR051172">
    <property type="entry name" value="Chlamydia_OmcB"/>
</dbReference>
<organism evidence="8 9">
    <name type="scientific">Cellulophaga fucicola</name>
    <dbReference type="NCBI Taxonomy" id="76595"/>
    <lineage>
        <taxon>Bacteria</taxon>
        <taxon>Pseudomonadati</taxon>
        <taxon>Bacteroidota</taxon>
        <taxon>Flavobacteriia</taxon>
        <taxon>Flavobacteriales</taxon>
        <taxon>Flavobacteriaceae</taxon>
        <taxon>Cellulophaga</taxon>
    </lineage>
</organism>
<dbReference type="InterPro" id="IPR038081">
    <property type="entry name" value="CalX-like_sf"/>
</dbReference>
<dbReference type="InterPro" id="IPR003644">
    <property type="entry name" value="Calx_beta"/>
</dbReference>
<evidence type="ECO:0000259" key="5">
    <source>
        <dbReference type="Pfam" id="PF01345"/>
    </source>
</evidence>
<keyword evidence="9" id="KW-1185">Reference proteome</keyword>
<dbReference type="InterPro" id="IPR047589">
    <property type="entry name" value="DUF11_rpt"/>
</dbReference>
<dbReference type="InterPro" id="IPR001434">
    <property type="entry name" value="OmcB-like_DUF11"/>
</dbReference>
<evidence type="ECO:0000256" key="3">
    <source>
        <dbReference type="ARBA" id="ARBA00022837"/>
    </source>
</evidence>
<dbReference type="GO" id="GO:0016020">
    <property type="term" value="C:membrane"/>
    <property type="evidence" value="ECO:0007669"/>
    <property type="project" value="InterPro"/>
</dbReference>
<keyword evidence="3" id="KW-0106">Calcium</keyword>
<dbReference type="InterPro" id="IPR013783">
    <property type="entry name" value="Ig-like_fold"/>
</dbReference>
<dbReference type="PANTHER" id="PTHR34819:SF3">
    <property type="entry name" value="CELL SURFACE PROTEIN"/>
    <property type="match status" value="1"/>
</dbReference>
<dbReference type="OrthoDB" id="1236981at2"/>
<dbReference type="PANTHER" id="PTHR34819">
    <property type="entry name" value="LARGE CYSTEINE-RICH PERIPLASMIC PROTEIN OMCB"/>
    <property type="match status" value="1"/>
</dbReference>
<dbReference type="Gene3D" id="2.60.40.10">
    <property type="entry name" value="Immunoglobulins"/>
    <property type="match status" value="1"/>
</dbReference>
<feature type="domain" description="DUF11" evidence="5">
    <location>
        <begin position="416"/>
        <end position="532"/>
    </location>
</feature>
<dbReference type="NCBIfam" id="TIGR04131">
    <property type="entry name" value="Bac_Flav_CTERM"/>
    <property type="match status" value="1"/>
</dbReference>
<dbReference type="Pfam" id="PF03160">
    <property type="entry name" value="Calx-beta"/>
    <property type="match status" value="1"/>
</dbReference>
<keyword evidence="1 4" id="KW-0732">Signal</keyword>
<proteinExistence type="predicted"/>
<evidence type="ECO:0000259" key="7">
    <source>
        <dbReference type="Pfam" id="PF19081"/>
    </source>
</evidence>
<feature type="signal peptide" evidence="4">
    <location>
        <begin position="1"/>
        <end position="36"/>
    </location>
</feature>
<feature type="domain" description="DUF11" evidence="5">
    <location>
        <begin position="538"/>
        <end position="655"/>
    </location>
</feature>
<accession>A0A1K1PDL4</accession>
<dbReference type="InterPro" id="IPR026341">
    <property type="entry name" value="T9SS_type_B"/>
</dbReference>
<dbReference type="NCBIfam" id="TIGR01451">
    <property type="entry name" value="B_ant_repeat"/>
    <property type="match status" value="2"/>
</dbReference>
<evidence type="ECO:0000313" key="8">
    <source>
        <dbReference type="EMBL" id="SFW45555.1"/>
    </source>
</evidence>
<feature type="domain" description="Calx-beta" evidence="6">
    <location>
        <begin position="66"/>
        <end position="145"/>
    </location>
</feature>
<evidence type="ECO:0000259" key="6">
    <source>
        <dbReference type="Pfam" id="PF03160"/>
    </source>
</evidence>
<dbReference type="Pfam" id="PF13585">
    <property type="entry name" value="CHU_C"/>
    <property type="match status" value="1"/>
</dbReference>
<sequence>MKIKQLGNSSRFFKKHKAFCLIMLFLCLGFSGFAQEVSINAISNAKEEGQENGSFVIRARNFPLLSISTINYIVSGTATEGDDYGTLSRSVSFTGSNQNITIDISGIVNDSFTEGDETVIITIERSASYTIDSGDGEARIVIEDNEPVCGNTPNAPQLNTTEPTIFCEGFIQDLDEYVTDTPPAGTILRWSRSTDLLDEDSYLSSSEIGSRGVYYGFFLNESSACTSPPLKITIVENEIPEITETFPDSTCGSGDLTLSATSAGSLKWYGSLTADTPVYEGVNFLIEGLTTTTSYYVEATANGCTSDRVEVIATINEQPSSGTGTDITACSLSGNGRVTIVNLDDQLTGQDAGEWTLISQPAGSNITIDANTVDFVGQPLGGYEFTYTTTGFVAPCTAETTTITITVIDCNPTETDLAIVKTVDKNEVFSGEEVTFTITATNLTGDPVTDIEITDVLDASTGFEYISDNALVGSFDSTTGVWTIPQLDAGEAATITITTLVLDSGSHINTATITSSDPLDTTTENNQSSAEVIIKQIDLSVTKRADKMLTAVGEEVTFTIVLTNETDGLVTDISITDLIEDTIGFQYISHTTTTGTYDPISGIWLLSEILGNEEQILEITTRVIEEGTHINSVEITDSFPLDVTFVENNRAEVTISIAERTSDECGFLFNQFSPNGDGINDYLRINCIEDYPNNTLTIFNRLGSEVYSVVNYDNKWDGTWKKGALPNGTYFYVLDLADGSEVKRGWIQIIR</sequence>